<feature type="region of interest" description="Disordered" evidence="7">
    <location>
        <begin position="1183"/>
        <end position="1209"/>
    </location>
</feature>
<gene>
    <name evidence="9" type="ORF">GCM10010517_41920</name>
</gene>
<dbReference type="RefSeq" id="WP_344974042.1">
    <property type="nucleotide sequence ID" value="NZ_BAAAVI010000029.1"/>
</dbReference>
<dbReference type="CDD" id="cd12114">
    <property type="entry name" value="A_NRPS_TlmIV_like"/>
    <property type="match status" value="1"/>
</dbReference>
<accession>A0ABN3W1I0</accession>
<evidence type="ECO:0000256" key="6">
    <source>
        <dbReference type="ARBA" id="ARBA00033440"/>
    </source>
</evidence>
<dbReference type="InterPro" id="IPR057737">
    <property type="entry name" value="Condensation_MtbB-like"/>
</dbReference>
<keyword evidence="5" id="KW-0436">Ligase</keyword>
<dbReference type="SUPFAM" id="SSF52777">
    <property type="entry name" value="CoA-dependent acyltransferases"/>
    <property type="match status" value="2"/>
</dbReference>
<evidence type="ECO:0000256" key="4">
    <source>
        <dbReference type="ARBA" id="ARBA00016743"/>
    </source>
</evidence>
<dbReference type="Gene3D" id="3.30.559.10">
    <property type="entry name" value="Chloramphenicol acetyltransferase-like domain"/>
    <property type="match status" value="1"/>
</dbReference>
<dbReference type="InterPro" id="IPR001242">
    <property type="entry name" value="Condensation_dom"/>
</dbReference>
<comment type="similarity">
    <text evidence="3">Belongs to the ATP-dependent AMP-binding enzyme family. MbtB subfamily.</text>
</comment>
<dbReference type="Pfam" id="PF00668">
    <property type="entry name" value="Condensation"/>
    <property type="match status" value="1"/>
</dbReference>
<dbReference type="CDD" id="cd19535">
    <property type="entry name" value="Cyc_NRPS"/>
    <property type="match status" value="1"/>
</dbReference>
<sequence length="1209" mass="128881">MAKSPTPRPTLTIDDLRRAATDLLGPGTPPPGDHDDLIALGLDSIRFMRIADRCRRAGLEIGFGDLARRPTFAQWAELLAARSATAPAEEPAVQEHPDGKPPSAGEAGEAGGTVNGERADAGAVPAGTAGGEEPFPLAPMQHAYWVGRGGAQTLGAVAAHLYTEFDGRDVDPARLGAAVAALAERHPMLRARILDDGRQVIEPWTRGTALPVLDLRDAPAEEAAARLAELRERLSHQLLDVEGGQMFDVRVTLLPEGRTRVHVDVDMLAADARSYRILLAELVHLYERPDEPLPALGYRYADYLAERRRRPPAPEDVRWWRERLPDLPGAPALPVRPEAERGDPNRVVRLHDWLSPERRARLTAQARAHGVTPAVAMATAFAEVLGAWSGEPRFLLNVPMFDRRPIHPDVDGLVGDFTGSIMLDVDLSERRAFAGRAREIQRRMHEAAAHSSYPGLEVLRDLSRDQGAQVLAPVVFTSALDLGELFGETVERRLGEPVWIVSQGPQVVLDAQVTELHGGFLANWDVRADAFPEGAAEAMFAAFGELVARIAEPDAWAAEVGPLLPESQLAVRERVNATDGPLPDLALHRAVFAQAARTPEVPAVIFSDAPPLTYGELAGLALRVGGALRERGVRPGDPVAVRLPKGPEQVVAVLGVLAAGGHYVPVGVEQPPARAERIRERAGVRVVIGGDLPYEEAAAFDRPLAAPEDTDPAAVAYVLFTSGSTGEPKGVEVSHRAAANTVADLVERFGLGPGDRTLALSALDFDLSVFDIFAPLSCGGAVVTVDEARRRDAAAWVHQVRVHGVTVLNCVPSLLDMLLVAAERDPLGPGLRAVLLGGDRVGADLPARLAAQVPGCRFAGLGGTTETAIHSTVCEVAGGRVPDGWTSIPYGTPLRNVRCRVVDVQGRDCPDWVAGELWIGGAGVAEGYRGDPGRTADRFVEAAGLRWYRTGDRARYWADGTIEFLGRADHQVKIRGFRIELGEVEAALAEHPAVRHATALVARAGSVPRLCAVVVAAGGTGEDALKAHAAERLPVHMVPDRIAVIGELPLTANGKVDRRALAALVEARADAPEHVEPVTPVQKVIAHVWSRALEVDRVGLADDYFLLGGDSVLATVIVGRLREALDTDAISVHDVLQSLTVARLAETLTGPGRPDPDRLARVAELFLEIELMSDEELEARLAGEGAGAGEAAEGTAGAAGTDGAEARRG</sequence>
<dbReference type="InterPro" id="IPR023213">
    <property type="entry name" value="CAT-like_dom_sf"/>
</dbReference>
<comment type="cofactor">
    <cofactor evidence="1">
        <name>pantetheine 4'-phosphate</name>
        <dbReference type="ChEBI" id="CHEBI:47942"/>
    </cofactor>
</comment>
<dbReference type="Gene3D" id="3.40.50.12780">
    <property type="entry name" value="N-terminal domain of ligase-like"/>
    <property type="match status" value="1"/>
</dbReference>
<dbReference type="InterPro" id="IPR025110">
    <property type="entry name" value="AMP-bd_C"/>
</dbReference>
<evidence type="ECO:0000256" key="5">
    <source>
        <dbReference type="ARBA" id="ARBA00022598"/>
    </source>
</evidence>
<feature type="domain" description="Carrier" evidence="8">
    <location>
        <begin position="1076"/>
        <end position="1152"/>
    </location>
</feature>
<keyword evidence="10" id="KW-1185">Reference proteome</keyword>
<feature type="region of interest" description="Disordered" evidence="7">
    <location>
        <begin position="86"/>
        <end position="131"/>
    </location>
</feature>
<dbReference type="InterPro" id="IPR020845">
    <property type="entry name" value="AMP-binding_CS"/>
</dbReference>
<dbReference type="Gene3D" id="1.10.1200.10">
    <property type="entry name" value="ACP-like"/>
    <property type="match status" value="2"/>
</dbReference>
<dbReference type="EMBL" id="BAAAVI010000029">
    <property type="protein sequence ID" value="GAA2879562.1"/>
    <property type="molecule type" value="Genomic_DNA"/>
</dbReference>
<evidence type="ECO:0000256" key="2">
    <source>
        <dbReference type="ARBA" id="ARBA00005102"/>
    </source>
</evidence>
<evidence type="ECO:0000259" key="8">
    <source>
        <dbReference type="PROSITE" id="PS50075"/>
    </source>
</evidence>
<dbReference type="Proteomes" id="UP001500831">
    <property type="component" value="Unassembled WGS sequence"/>
</dbReference>
<feature type="compositionally biased region" description="Low complexity" evidence="7">
    <location>
        <begin position="1189"/>
        <end position="1203"/>
    </location>
</feature>
<protein>
    <recommendedName>
        <fullName evidence="4">Phenyloxazoline synthase MbtB</fullName>
    </recommendedName>
    <alternativeName>
        <fullName evidence="6">Mycobactin synthetase protein B</fullName>
    </alternativeName>
</protein>
<dbReference type="PANTHER" id="PTHR45527:SF10">
    <property type="entry name" value="PYOCHELIN SYNTHASE PCHF"/>
    <property type="match status" value="1"/>
</dbReference>
<evidence type="ECO:0000313" key="10">
    <source>
        <dbReference type="Proteomes" id="UP001500831"/>
    </source>
</evidence>
<feature type="domain" description="Carrier" evidence="8">
    <location>
        <begin position="7"/>
        <end position="83"/>
    </location>
</feature>
<dbReference type="SUPFAM" id="SSF47336">
    <property type="entry name" value="ACP-like"/>
    <property type="match status" value="2"/>
</dbReference>
<dbReference type="Pfam" id="PF13193">
    <property type="entry name" value="AMP-binding_C"/>
    <property type="match status" value="1"/>
</dbReference>
<dbReference type="InterPro" id="IPR036736">
    <property type="entry name" value="ACP-like_sf"/>
</dbReference>
<name>A0ABN3W1I0_9ACTN</name>
<dbReference type="SUPFAM" id="SSF56801">
    <property type="entry name" value="Acetyl-CoA synthetase-like"/>
    <property type="match status" value="1"/>
</dbReference>
<dbReference type="Gene3D" id="3.30.300.30">
    <property type="match status" value="1"/>
</dbReference>
<comment type="caution">
    <text evidence="9">The sequence shown here is derived from an EMBL/GenBank/DDBJ whole genome shotgun (WGS) entry which is preliminary data.</text>
</comment>
<evidence type="ECO:0000313" key="9">
    <source>
        <dbReference type="EMBL" id="GAA2879562.1"/>
    </source>
</evidence>
<dbReference type="Pfam" id="PF00501">
    <property type="entry name" value="AMP-binding"/>
    <property type="match status" value="1"/>
</dbReference>
<evidence type="ECO:0000256" key="3">
    <source>
        <dbReference type="ARBA" id="ARBA00007380"/>
    </source>
</evidence>
<dbReference type="InterPro" id="IPR045851">
    <property type="entry name" value="AMP-bd_C_sf"/>
</dbReference>
<evidence type="ECO:0000256" key="1">
    <source>
        <dbReference type="ARBA" id="ARBA00001957"/>
    </source>
</evidence>
<dbReference type="InterPro" id="IPR010071">
    <property type="entry name" value="AA_adenyl_dom"/>
</dbReference>
<dbReference type="PANTHER" id="PTHR45527">
    <property type="entry name" value="NONRIBOSOMAL PEPTIDE SYNTHETASE"/>
    <property type="match status" value="1"/>
</dbReference>
<dbReference type="PROSITE" id="PS50075">
    <property type="entry name" value="CARRIER"/>
    <property type="match status" value="2"/>
</dbReference>
<dbReference type="InterPro" id="IPR009081">
    <property type="entry name" value="PP-bd_ACP"/>
</dbReference>
<organism evidence="9 10">
    <name type="scientific">Streptosporangium fragile</name>
    <dbReference type="NCBI Taxonomy" id="46186"/>
    <lineage>
        <taxon>Bacteria</taxon>
        <taxon>Bacillati</taxon>
        <taxon>Actinomycetota</taxon>
        <taxon>Actinomycetes</taxon>
        <taxon>Streptosporangiales</taxon>
        <taxon>Streptosporangiaceae</taxon>
        <taxon>Streptosporangium</taxon>
    </lineage>
</organism>
<evidence type="ECO:0000256" key="7">
    <source>
        <dbReference type="SAM" id="MobiDB-lite"/>
    </source>
</evidence>
<proteinExistence type="inferred from homology"/>
<dbReference type="PROSITE" id="PS00455">
    <property type="entry name" value="AMP_BINDING"/>
    <property type="match status" value="1"/>
</dbReference>
<dbReference type="InterPro" id="IPR000873">
    <property type="entry name" value="AMP-dep_synth/lig_dom"/>
</dbReference>
<dbReference type="InterPro" id="IPR042099">
    <property type="entry name" value="ANL_N_sf"/>
</dbReference>
<dbReference type="NCBIfam" id="TIGR01733">
    <property type="entry name" value="AA-adenyl-dom"/>
    <property type="match status" value="1"/>
</dbReference>
<dbReference type="Gene3D" id="3.30.559.30">
    <property type="entry name" value="Nonribosomal peptide synthetase, condensation domain"/>
    <property type="match status" value="1"/>
</dbReference>
<dbReference type="Pfam" id="PF00550">
    <property type="entry name" value="PP-binding"/>
    <property type="match status" value="2"/>
</dbReference>
<reference evidence="9 10" key="1">
    <citation type="journal article" date="2019" name="Int. J. Syst. Evol. Microbiol.">
        <title>The Global Catalogue of Microorganisms (GCM) 10K type strain sequencing project: providing services to taxonomists for standard genome sequencing and annotation.</title>
        <authorList>
            <consortium name="The Broad Institute Genomics Platform"/>
            <consortium name="The Broad Institute Genome Sequencing Center for Infectious Disease"/>
            <person name="Wu L."/>
            <person name="Ma J."/>
        </authorList>
    </citation>
    <scope>NUCLEOTIDE SEQUENCE [LARGE SCALE GENOMIC DNA]</scope>
    <source>
        <strain evidence="9 10">JCM 6242</strain>
    </source>
</reference>
<comment type="pathway">
    <text evidence="2">Siderophore biosynthesis; mycobactin biosynthesis.</text>
</comment>